<dbReference type="InterPro" id="IPR031657">
    <property type="entry name" value="REPA_OB_2"/>
</dbReference>
<dbReference type="SUPFAM" id="SSF50249">
    <property type="entry name" value="Nucleic acid-binding proteins"/>
    <property type="match status" value="4"/>
</dbReference>
<keyword evidence="11 13" id="KW-0539">Nucleus</keyword>
<feature type="compositionally biased region" description="Low complexity" evidence="14">
    <location>
        <begin position="11"/>
        <end position="27"/>
    </location>
</feature>
<dbReference type="CDD" id="cd04477">
    <property type="entry name" value="RPA1N"/>
    <property type="match status" value="1"/>
</dbReference>
<dbReference type="Gene3D" id="2.20.25.10">
    <property type="match status" value="1"/>
</dbReference>
<comment type="similarity">
    <text evidence="2 13">Belongs to the replication factor A protein 1 family.</text>
</comment>
<dbReference type="FunFam" id="2.40.50.140:FF:000117">
    <property type="entry name" value="Replication protein A subunit"/>
    <property type="match status" value="1"/>
</dbReference>
<evidence type="ECO:0000313" key="17">
    <source>
        <dbReference type="Proteomes" id="UP000298652"/>
    </source>
</evidence>
<dbReference type="Gene3D" id="4.10.60.10">
    <property type="entry name" value="Zinc finger, CCHC-type"/>
    <property type="match status" value="1"/>
</dbReference>
<dbReference type="AlphaFoldDB" id="A0A4U6W9D5"/>
<dbReference type="SUPFAM" id="SSF57756">
    <property type="entry name" value="Retrovirus zinc finger-like domains"/>
    <property type="match status" value="2"/>
</dbReference>
<dbReference type="EMBL" id="CM016552">
    <property type="protein sequence ID" value="TKW39278.1"/>
    <property type="molecule type" value="Genomic_DNA"/>
</dbReference>
<comment type="subunit">
    <text evidence="13">Heterotrimer of RPA1, RPA2 and RPA3 (canonical replication protein A complex).</text>
</comment>
<dbReference type="CDD" id="cd04474">
    <property type="entry name" value="RPA1_DBD_A"/>
    <property type="match status" value="1"/>
</dbReference>
<dbReference type="Gene3D" id="2.40.50.140">
    <property type="entry name" value="Nucleic acid-binding proteins"/>
    <property type="match status" value="4"/>
</dbReference>
<dbReference type="NCBIfam" id="TIGR00617">
    <property type="entry name" value="rpa1"/>
    <property type="match status" value="1"/>
</dbReference>
<name>A0A4U6W9D5_SETVI</name>
<accession>A0A4U6W9D5</accession>
<evidence type="ECO:0000256" key="11">
    <source>
        <dbReference type="ARBA" id="ARBA00023242"/>
    </source>
</evidence>
<proteinExistence type="inferred from homology"/>
<dbReference type="Pfam" id="PF00098">
    <property type="entry name" value="zf-CCHC"/>
    <property type="match status" value="2"/>
</dbReference>
<dbReference type="SMART" id="SM00343">
    <property type="entry name" value="ZnF_C2HC"/>
    <property type="match status" value="2"/>
</dbReference>
<dbReference type="GO" id="GO:0043047">
    <property type="term" value="F:single-stranded telomeric DNA binding"/>
    <property type="evidence" value="ECO:0007669"/>
    <property type="project" value="TreeGrafter"/>
</dbReference>
<dbReference type="GO" id="GO:0008270">
    <property type="term" value="F:zinc ion binding"/>
    <property type="evidence" value="ECO:0007669"/>
    <property type="project" value="UniProtKB-KW"/>
</dbReference>
<dbReference type="InterPro" id="IPR001878">
    <property type="entry name" value="Znf_CCHC"/>
</dbReference>
<dbReference type="Proteomes" id="UP000298652">
    <property type="component" value="Chromosome 1"/>
</dbReference>
<keyword evidence="4 13" id="KW-0479">Metal-binding</keyword>
<dbReference type="InterPro" id="IPR007199">
    <property type="entry name" value="Rep_factor-A_N"/>
</dbReference>
<evidence type="ECO:0000256" key="14">
    <source>
        <dbReference type="SAM" id="MobiDB-lite"/>
    </source>
</evidence>
<organism evidence="16 17">
    <name type="scientific">Setaria viridis</name>
    <name type="common">Green bristlegrass</name>
    <name type="synonym">Setaria italica subsp. viridis</name>
    <dbReference type="NCBI Taxonomy" id="4556"/>
    <lineage>
        <taxon>Eukaryota</taxon>
        <taxon>Viridiplantae</taxon>
        <taxon>Streptophyta</taxon>
        <taxon>Embryophyta</taxon>
        <taxon>Tracheophyta</taxon>
        <taxon>Spermatophyta</taxon>
        <taxon>Magnoliopsida</taxon>
        <taxon>Liliopsida</taxon>
        <taxon>Poales</taxon>
        <taxon>Poaceae</taxon>
        <taxon>PACMAD clade</taxon>
        <taxon>Panicoideae</taxon>
        <taxon>Panicodae</taxon>
        <taxon>Paniceae</taxon>
        <taxon>Cenchrinae</taxon>
        <taxon>Setaria</taxon>
    </lineage>
</organism>
<feature type="region of interest" description="Disordered" evidence="14">
    <location>
        <begin position="314"/>
        <end position="339"/>
    </location>
</feature>
<dbReference type="InterPro" id="IPR004365">
    <property type="entry name" value="NA-bd_OB_tRNA"/>
</dbReference>
<dbReference type="GO" id="GO:0006289">
    <property type="term" value="P:nucleotide-excision repair"/>
    <property type="evidence" value="ECO:0007669"/>
    <property type="project" value="TreeGrafter"/>
</dbReference>
<dbReference type="InterPro" id="IPR047192">
    <property type="entry name" value="Euk_RPA1_DBD_C"/>
</dbReference>
<protein>
    <recommendedName>
        <fullName evidence="13">Replication protein A subunit</fullName>
    </recommendedName>
</protein>
<dbReference type="OMA" id="PACPLIF"/>
<keyword evidence="7 13" id="KW-0862">Zinc</keyword>
<dbReference type="FunFam" id="2.40.50.140:FF:000064">
    <property type="entry name" value="Replication protein A subunit"/>
    <property type="match status" value="1"/>
</dbReference>
<evidence type="ECO:0000256" key="12">
    <source>
        <dbReference type="PROSITE-ProRule" id="PRU00047"/>
    </source>
</evidence>
<evidence type="ECO:0000256" key="9">
    <source>
        <dbReference type="ARBA" id="ARBA00023172"/>
    </source>
</evidence>
<dbReference type="InterPro" id="IPR013955">
    <property type="entry name" value="Rep_factor-A_C"/>
</dbReference>
<dbReference type="Gramene" id="TKW39278">
    <property type="protein sequence ID" value="TKW39278"/>
    <property type="gene ID" value="SEVIR_1G168000v2"/>
</dbReference>
<evidence type="ECO:0000256" key="8">
    <source>
        <dbReference type="ARBA" id="ARBA00023125"/>
    </source>
</evidence>
<dbReference type="Pfam" id="PF01336">
    <property type="entry name" value="tRNA_anti-codon"/>
    <property type="match status" value="1"/>
</dbReference>
<evidence type="ECO:0000256" key="1">
    <source>
        <dbReference type="ARBA" id="ARBA00004123"/>
    </source>
</evidence>
<dbReference type="Pfam" id="PF04057">
    <property type="entry name" value="Rep-A_N"/>
    <property type="match status" value="1"/>
</dbReference>
<dbReference type="GO" id="GO:0007004">
    <property type="term" value="P:telomere maintenance via telomerase"/>
    <property type="evidence" value="ECO:0007669"/>
    <property type="project" value="TreeGrafter"/>
</dbReference>
<comment type="subcellular location">
    <subcellularLocation>
        <location evidence="1 13">Nucleus</location>
    </subcellularLocation>
</comment>
<dbReference type="PANTHER" id="PTHR23273">
    <property type="entry name" value="REPLICATION FACTOR A 1, RFA1"/>
    <property type="match status" value="1"/>
</dbReference>
<dbReference type="PROSITE" id="PS50158">
    <property type="entry name" value="ZF_CCHC"/>
    <property type="match status" value="2"/>
</dbReference>
<feature type="domain" description="CCHC-type" evidence="15">
    <location>
        <begin position="941"/>
        <end position="955"/>
    </location>
</feature>
<keyword evidence="9" id="KW-0233">DNA recombination</keyword>
<evidence type="ECO:0000259" key="15">
    <source>
        <dbReference type="PROSITE" id="PS50158"/>
    </source>
</evidence>
<dbReference type="GO" id="GO:0000724">
    <property type="term" value="P:double-strand break repair via homologous recombination"/>
    <property type="evidence" value="ECO:0007669"/>
    <property type="project" value="TreeGrafter"/>
</dbReference>
<dbReference type="GO" id="GO:0006260">
    <property type="term" value="P:DNA replication"/>
    <property type="evidence" value="ECO:0007669"/>
    <property type="project" value="UniProtKB-KW"/>
</dbReference>
<keyword evidence="10" id="KW-0234">DNA repair</keyword>
<evidence type="ECO:0000256" key="4">
    <source>
        <dbReference type="ARBA" id="ARBA00022723"/>
    </source>
</evidence>
<sequence>MHRTHISPSQTASRSAEPPPASSTSPTLVRGSVTIPNGTENLAQFRNPSCGGSFWKVRLGGGSSGSMEAAAQLTPGGVRAIVDGALPAQIQPVLQVLQVRQVTNPNPNPNPNTSERYRMTLSDGVHSHQAILATAFNPFVWDGTLRVGTIVHLNEFICNTIHDKRIIIVLKLEILQTECAIIGSPQNYLAQSLEKVLDPSLSAIAAQKNIGTDFGGPGMLGSSIAPRAEQASNNLPYGVPYSGAQGIVSSSIGQTLEPDHNNGRAVVPDHNNMFTGGSYGTVSAQNTVNASMVEPRSQQPSLRSHHNQRFTVSGTREALTPPSNTYEHPEKPSYQQLPPGYINRTPVARNVSTSRVVPISALHPYDTRWTIKARVTAKTAVKHWNNARGTGRLFSFDLLDGEGGEIRAVCFKEAVDQFYDLIEVDKVYLISRGSVRPAQKQFNALNNDNEITLEALTSSVEICSSDDYNIPRAQYNFRQISEIENIDSQTVIDLLGVVTSVGPSVLITRKNGIETQKRTLQLRDMSGWSVEVTFWGNFCDVEGQQLQLQCDSGLNPILALVGARISDFNGRSVSTISSTRLKINPDFSDADRLRQWYIAEGENTACVSLSREQFNSVQAVRKTIAQIGDGNLGRDKANWITVKAAISHVHTDSFCYPACPLIFNEKPCNKKVVDCGDGTWLCERCDKSFGNCEYRYAVRFQIQDHTGTIYVTAFQEAGEHIFGCTAQELHTVRNIDRDDARFTEIIEGARWHPNLFKLSIREESFNDEPRVQCKIVNAEKLDPSKESSILCKDIDSLLQGRSGPSTGDQGNFATNIGFSKSPGGHNVLTSNNAYGMNVCGVNQFGQKGSVSGGMSTPSTCMDNQQQPGAGGFIGNNYGSAGSNVRLDLCFKCNKPGHYSRDCPQQATAPQHQAYGNGAASGGFMGGNYGSSAAGNGRPGSCFKCKQPGHWAGECPGR</sequence>
<keyword evidence="3 13" id="KW-0235">DNA replication</keyword>
<evidence type="ECO:0000256" key="2">
    <source>
        <dbReference type="ARBA" id="ARBA00005690"/>
    </source>
</evidence>
<evidence type="ECO:0000256" key="10">
    <source>
        <dbReference type="ARBA" id="ARBA00023204"/>
    </source>
</evidence>
<dbReference type="InterPro" id="IPR036875">
    <property type="entry name" value="Znf_CCHC_sf"/>
</dbReference>
<dbReference type="GO" id="GO:0005662">
    <property type="term" value="C:DNA replication factor A complex"/>
    <property type="evidence" value="ECO:0007669"/>
    <property type="project" value="TreeGrafter"/>
</dbReference>
<dbReference type="Pfam" id="PF16900">
    <property type="entry name" value="REPA_OB_2"/>
    <property type="match status" value="1"/>
</dbReference>
<feature type="region of interest" description="Disordered" evidence="14">
    <location>
        <begin position="1"/>
        <end position="30"/>
    </location>
</feature>
<reference evidence="16" key="1">
    <citation type="submission" date="2019-03" db="EMBL/GenBank/DDBJ databases">
        <title>WGS assembly of Setaria viridis.</title>
        <authorList>
            <person name="Huang P."/>
            <person name="Jenkins J."/>
            <person name="Grimwood J."/>
            <person name="Barry K."/>
            <person name="Healey A."/>
            <person name="Mamidi S."/>
            <person name="Sreedasyam A."/>
            <person name="Shu S."/>
            <person name="Feldman M."/>
            <person name="Wu J."/>
            <person name="Yu Y."/>
            <person name="Chen C."/>
            <person name="Johnson J."/>
            <person name="Rokhsar D."/>
            <person name="Baxter I."/>
            <person name="Schmutz J."/>
            <person name="Brutnell T."/>
            <person name="Kellogg E."/>
        </authorList>
    </citation>
    <scope>NUCLEOTIDE SEQUENCE [LARGE SCALE GENOMIC DNA]</scope>
</reference>
<feature type="compositionally biased region" description="Polar residues" evidence="14">
    <location>
        <begin position="1"/>
        <end position="10"/>
    </location>
</feature>
<keyword evidence="17" id="KW-1185">Reference proteome</keyword>
<evidence type="ECO:0000256" key="6">
    <source>
        <dbReference type="ARBA" id="ARBA00022771"/>
    </source>
</evidence>
<dbReference type="CDD" id="cd04476">
    <property type="entry name" value="RPA1_DBD_C"/>
    <property type="match status" value="1"/>
</dbReference>
<dbReference type="Pfam" id="PF08646">
    <property type="entry name" value="Rep_fac-A_C"/>
    <property type="match status" value="1"/>
</dbReference>
<dbReference type="CDD" id="cd04475">
    <property type="entry name" value="RPA1_DBD_B"/>
    <property type="match status" value="1"/>
</dbReference>
<keyword evidence="8 13" id="KW-0238">DNA-binding</keyword>
<dbReference type="InterPro" id="IPR012340">
    <property type="entry name" value="NA-bd_OB-fold"/>
</dbReference>
<dbReference type="PANTHER" id="PTHR23273:SF128">
    <property type="entry name" value="REPLICATION PROTEIN A SUBUNIT"/>
    <property type="match status" value="1"/>
</dbReference>
<keyword evidence="5" id="KW-0227">DNA damage</keyword>
<dbReference type="FunFam" id="2.40.50.140:FF:000041">
    <property type="entry name" value="Replication protein A subunit"/>
    <property type="match status" value="1"/>
</dbReference>
<evidence type="ECO:0000256" key="7">
    <source>
        <dbReference type="ARBA" id="ARBA00022833"/>
    </source>
</evidence>
<dbReference type="GO" id="GO:0003684">
    <property type="term" value="F:damaged DNA binding"/>
    <property type="evidence" value="ECO:0007669"/>
    <property type="project" value="TreeGrafter"/>
</dbReference>
<gene>
    <name evidence="16" type="ORF">SEVIR_1G168000v2</name>
</gene>
<evidence type="ECO:0000313" key="16">
    <source>
        <dbReference type="EMBL" id="TKW39278.1"/>
    </source>
</evidence>
<evidence type="ECO:0000256" key="13">
    <source>
        <dbReference type="RuleBase" id="RU364130"/>
    </source>
</evidence>
<dbReference type="GO" id="GO:0007140">
    <property type="term" value="P:male meiotic nuclear division"/>
    <property type="evidence" value="ECO:0007669"/>
    <property type="project" value="UniProtKB-ARBA"/>
</dbReference>
<dbReference type="InterPro" id="IPR004591">
    <property type="entry name" value="Rfa1"/>
</dbReference>
<keyword evidence="6 12" id="KW-0863">Zinc-finger</keyword>
<comment type="function">
    <text evidence="13">Component of the replication protein A complex (RPA) required for DNA recombination, repair and replication. The activity of RPA is mediated by single-stranded DNA binding and protein interactions. Probably involved in repair of double-strand DNA breaks (DSBs) induced by genotoxic stresses.</text>
</comment>
<dbReference type="FunFam" id="2.40.50.140:FF:000090">
    <property type="entry name" value="Replication protein A subunit"/>
    <property type="match status" value="1"/>
</dbReference>
<evidence type="ECO:0000256" key="5">
    <source>
        <dbReference type="ARBA" id="ARBA00022763"/>
    </source>
</evidence>
<feature type="domain" description="CCHC-type" evidence="15">
    <location>
        <begin position="889"/>
        <end position="904"/>
    </location>
</feature>
<evidence type="ECO:0000256" key="3">
    <source>
        <dbReference type="ARBA" id="ARBA00022705"/>
    </source>
</evidence>